<name>A0A5N4E6L6_CAMDR</name>
<accession>A0A5N4E6L6</accession>
<evidence type="ECO:0000313" key="3">
    <source>
        <dbReference type="Proteomes" id="UP000299084"/>
    </source>
</evidence>
<evidence type="ECO:0000313" key="2">
    <source>
        <dbReference type="EMBL" id="KAB1278960.1"/>
    </source>
</evidence>
<gene>
    <name evidence="2" type="ORF">Cadr_000006954</name>
</gene>
<dbReference type="EMBL" id="JWIN03000005">
    <property type="protein sequence ID" value="KAB1278960.1"/>
    <property type="molecule type" value="Genomic_DNA"/>
</dbReference>
<protein>
    <submittedName>
        <fullName evidence="2">DDB1-and CUL4-associated factor 17</fullName>
    </submittedName>
</protein>
<comment type="caution">
    <text evidence="2">The sequence shown here is derived from an EMBL/GenBank/DDBJ whole genome shotgun (WGS) entry which is preliminary data.</text>
</comment>
<feature type="region of interest" description="Disordered" evidence="1">
    <location>
        <begin position="105"/>
        <end position="128"/>
    </location>
</feature>
<dbReference type="GO" id="GO:0016567">
    <property type="term" value="P:protein ubiquitination"/>
    <property type="evidence" value="ECO:0007669"/>
    <property type="project" value="InterPro"/>
</dbReference>
<dbReference type="Proteomes" id="UP000299084">
    <property type="component" value="Unassembled WGS sequence"/>
</dbReference>
<proteinExistence type="predicted"/>
<dbReference type="PANTHER" id="PTHR14815:SF2">
    <property type="entry name" value="DDB1- AND CUL4-ASSOCIATED FACTOR 17"/>
    <property type="match status" value="1"/>
</dbReference>
<dbReference type="Pfam" id="PF15802">
    <property type="entry name" value="DCAF17"/>
    <property type="match status" value="3"/>
</dbReference>
<dbReference type="GO" id="GO:0080008">
    <property type="term" value="C:Cul4-RING E3 ubiquitin ligase complex"/>
    <property type="evidence" value="ECO:0007669"/>
    <property type="project" value="TreeGrafter"/>
</dbReference>
<dbReference type="AlphaFoldDB" id="A0A5N4E6L6"/>
<dbReference type="PANTHER" id="PTHR14815">
    <property type="entry name" value="DDB1- AND CUL4-ASSOCIATED FACTOR 17"/>
    <property type="match status" value="1"/>
</dbReference>
<reference evidence="2 3" key="1">
    <citation type="journal article" date="2019" name="Mol. Ecol. Resour.">
        <title>Improving Illumina assemblies with Hi-C and long reads: an example with the North African dromedary.</title>
        <authorList>
            <person name="Elbers J.P."/>
            <person name="Rogers M.F."/>
            <person name="Perelman P.L."/>
            <person name="Proskuryakova A.A."/>
            <person name="Serdyukova N.A."/>
            <person name="Johnson W.E."/>
            <person name="Horin P."/>
            <person name="Corander J."/>
            <person name="Murphy D."/>
            <person name="Burger P.A."/>
        </authorList>
    </citation>
    <scope>NUCLEOTIDE SEQUENCE [LARGE SCALE GENOMIC DNA]</scope>
    <source>
        <strain evidence="2">Drom800</strain>
        <tissue evidence="2">Blood</tissue>
    </source>
</reference>
<dbReference type="InterPro" id="IPR031620">
    <property type="entry name" value="DCAF17"/>
</dbReference>
<keyword evidence="3" id="KW-1185">Reference proteome</keyword>
<organism evidence="2 3">
    <name type="scientific">Camelus dromedarius</name>
    <name type="common">Dromedary</name>
    <name type="synonym">Arabian camel</name>
    <dbReference type="NCBI Taxonomy" id="9838"/>
    <lineage>
        <taxon>Eukaryota</taxon>
        <taxon>Metazoa</taxon>
        <taxon>Chordata</taxon>
        <taxon>Craniata</taxon>
        <taxon>Vertebrata</taxon>
        <taxon>Euteleostomi</taxon>
        <taxon>Mammalia</taxon>
        <taxon>Eutheria</taxon>
        <taxon>Laurasiatheria</taxon>
        <taxon>Artiodactyla</taxon>
        <taxon>Tylopoda</taxon>
        <taxon>Camelidae</taxon>
        <taxon>Camelus</taxon>
    </lineage>
</organism>
<sequence length="719" mass="80697">MGIVVLGTSQAPERALGSTFPGEGTAATDRALRGQVRSRRGFEGQPGRGFLFLPTSPLQGGAGSAFLRPTAVRLLPGSSCWLFLGPSRRWGLEVRRQRRLPGAGVRGAPLFGPDNSAPARASMGPTQRPNVCRRLSRRALGFFSRDAGVVQRTNLGILRALVCQESTKFKNVWTTHSKSPIAYERGRIYFDNYRCCVSSVASEPRKLYEMPKCSKSEKIEDALLWECPVGEMLPNPSDYKSSLIALTAHNWLLRISAATGEILEKIYLASYCKFRYLSWDTPQEVIAVKSAQNKGSALARQAGIQQSVLLYLAVFRVLPFSLIGILEINKKVDNVEHRIKFFIRALENHDMIQHVGQKQRGNSDIYLFPQIFGNVTDATLSHGILIVMYSSGLVRLYSFEAITEQFMQQELDLGCACRWGGTTGTVGEAPFGIPCNIKITDTPPLLFEVSSLENAFQIGGHPWHYIITPNNKKQRGVFHICALKDNSLAKNGIQEMECCSLESDWIYFHPDASGRIIHVGPNQVKVLKLSEIENNSAQHQISEDFVILANREKNKEKLKGVMTKICKIIDIQARSHPLKFDQVIEQVSSKCGNNPNWILPCLFLCFIPVFPKTFKIVDYEDELDLLSVVAVTQIDAEGKAHLDFHCNEYGTLLKSIPLVESWDVTYSHEVYFDRDLVLHIEQKPSRVFSCYVYQMVCDPGEEEETINRSYKKDGDNIKY</sequence>
<evidence type="ECO:0000256" key="1">
    <source>
        <dbReference type="SAM" id="MobiDB-lite"/>
    </source>
</evidence>